<dbReference type="InterPro" id="IPR036038">
    <property type="entry name" value="Aminotransferase-like"/>
</dbReference>
<dbReference type="AlphaFoldDB" id="A0A0D0HRL9"/>
<evidence type="ECO:0000256" key="1">
    <source>
        <dbReference type="ARBA" id="ARBA00001933"/>
    </source>
</evidence>
<comment type="catalytic activity">
    <reaction evidence="9">
        <text>4-amino-4-deoxychorismate = 4-aminobenzoate + pyruvate + H(+)</text>
        <dbReference type="Rhea" id="RHEA:16201"/>
        <dbReference type="ChEBI" id="CHEBI:15361"/>
        <dbReference type="ChEBI" id="CHEBI:15378"/>
        <dbReference type="ChEBI" id="CHEBI:17836"/>
        <dbReference type="ChEBI" id="CHEBI:58406"/>
        <dbReference type="EC" id="4.1.3.38"/>
    </reaction>
</comment>
<dbReference type="Gene3D" id="3.30.470.10">
    <property type="match status" value="1"/>
</dbReference>
<evidence type="ECO:0000256" key="5">
    <source>
        <dbReference type="ARBA" id="ARBA00022909"/>
    </source>
</evidence>
<evidence type="ECO:0000256" key="6">
    <source>
        <dbReference type="ARBA" id="ARBA00023239"/>
    </source>
</evidence>
<dbReference type="GO" id="GO:0008696">
    <property type="term" value="F:4-amino-4-deoxychorismate lyase activity"/>
    <property type="evidence" value="ECO:0007669"/>
    <property type="project" value="UniProtKB-EC"/>
</dbReference>
<dbReference type="GO" id="GO:0008483">
    <property type="term" value="F:transaminase activity"/>
    <property type="evidence" value="ECO:0007669"/>
    <property type="project" value="UniProtKB-KW"/>
</dbReference>
<comment type="cofactor">
    <cofactor evidence="1 11">
        <name>pyridoxal 5'-phosphate</name>
        <dbReference type="ChEBI" id="CHEBI:597326"/>
    </cofactor>
</comment>
<comment type="pathway">
    <text evidence="7">Cofactor biosynthesis; tetrahydrofolate biosynthesis; 4-aminobenzoate from chorismate: step 2/2.</text>
</comment>
<dbReference type="EC" id="4.1.3.38" evidence="8"/>
<dbReference type="InterPro" id="IPR050571">
    <property type="entry name" value="Class-IV_PLP-Dep_Aminotrnsfr"/>
</dbReference>
<evidence type="ECO:0000256" key="11">
    <source>
        <dbReference type="RuleBase" id="RU004516"/>
    </source>
</evidence>
<keyword evidence="12" id="KW-0808">Transferase</keyword>
<dbReference type="EMBL" id="JXTG01000015">
    <property type="protein sequence ID" value="KIP20513.1"/>
    <property type="molecule type" value="Genomic_DNA"/>
</dbReference>
<evidence type="ECO:0000256" key="9">
    <source>
        <dbReference type="ARBA" id="ARBA00049529"/>
    </source>
</evidence>
<dbReference type="Gene3D" id="3.20.10.10">
    <property type="entry name" value="D-amino Acid Aminotransferase, subunit A, domain 2"/>
    <property type="match status" value="1"/>
</dbReference>
<organism evidence="12 13">
    <name type="scientific">Anoxybacillus ayderensis</name>
    <dbReference type="NCBI Taxonomy" id="265546"/>
    <lineage>
        <taxon>Bacteria</taxon>
        <taxon>Bacillati</taxon>
        <taxon>Bacillota</taxon>
        <taxon>Bacilli</taxon>
        <taxon>Bacillales</taxon>
        <taxon>Anoxybacillaceae</taxon>
        <taxon>Anoxybacillus</taxon>
    </lineage>
</organism>
<name>A0A0D0HRL9_9BACL</name>
<keyword evidence="6" id="KW-0456">Lyase</keyword>
<dbReference type="RefSeq" id="WP_042535939.1">
    <property type="nucleotide sequence ID" value="NZ_JACDUV010000011.1"/>
</dbReference>
<dbReference type="PROSITE" id="PS00770">
    <property type="entry name" value="AA_TRANSFER_CLASS_4"/>
    <property type="match status" value="1"/>
</dbReference>
<evidence type="ECO:0000256" key="2">
    <source>
        <dbReference type="ARBA" id="ARBA00009320"/>
    </source>
</evidence>
<dbReference type="PANTHER" id="PTHR42743:SF11">
    <property type="entry name" value="AMINODEOXYCHORISMATE LYASE"/>
    <property type="match status" value="1"/>
</dbReference>
<dbReference type="GO" id="GO:0046656">
    <property type="term" value="P:folic acid biosynthetic process"/>
    <property type="evidence" value="ECO:0007669"/>
    <property type="project" value="UniProtKB-KW"/>
</dbReference>
<evidence type="ECO:0000313" key="12">
    <source>
        <dbReference type="EMBL" id="KIP20513.1"/>
    </source>
</evidence>
<keyword evidence="5" id="KW-0289">Folate biosynthesis</keyword>
<keyword evidence="13" id="KW-1185">Reference proteome</keyword>
<evidence type="ECO:0000256" key="8">
    <source>
        <dbReference type="ARBA" id="ARBA00035676"/>
    </source>
</evidence>
<evidence type="ECO:0000313" key="13">
    <source>
        <dbReference type="Proteomes" id="UP000032047"/>
    </source>
</evidence>
<reference evidence="12 13" key="1">
    <citation type="submission" date="2015-01" db="EMBL/GenBank/DDBJ databases">
        <title>Genome sequence of Anoxybacillus ayderensis strain AB04.</title>
        <authorList>
            <person name="Belduz A.O."/>
            <person name="Canakci S."/>
            <person name="Chan K.-G."/>
            <person name="Kahar U.M."/>
            <person name="Yaakob A.S."/>
            <person name="Chan C.S."/>
            <person name="Goh K.M."/>
        </authorList>
    </citation>
    <scope>NUCLEOTIDE SEQUENCE [LARGE SCALE GENOMIC DNA]</scope>
    <source>
        <strain evidence="12 13">AB04</strain>
    </source>
</reference>
<comment type="subunit">
    <text evidence="3">Homodimer.</text>
</comment>
<dbReference type="FunFam" id="3.20.10.10:FF:000002">
    <property type="entry name" value="D-alanine aminotransferase"/>
    <property type="match status" value="1"/>
</dbReference>
<dbReference type="InterPro" id="IPR017824">
    <property type="entry name" value="Aminodeoxychorismate_lyase_IV"/>
</dbReference>
<gene>
    <name evidence="12" type="ORF">JV16_02353</name>
</gene>
<protein>
    <recommendedName>
        <fullName evidence="8">aminodeoxychorismate lyase</fullName>
        <ecNumber evidence="8">4.1.3.38</ecNumber>
    </recommendedName>
</protein>
<dbReference type="Pfam" id="PF01063">
    <property type="entry name" value="Aminotran_4"/>
    <property type="match status" value="1"/>
</dbReference>
<dbReference type="GO" id="GO:0008652">
    <property type="term" value="P:amino acid biosynthetic process"/>
    <property type="evidence" value="ECO:0007669"/>
    <property type="project" value="UniProtKB-ARBA"/>
</dbReference>
<dbReference type="GO" id="GO:0005829">
    <property type="term" value="C:cytosol"/>
    <property type="evidence" value="ECO:0007669"/>
    <property type="project" value="TreeGrafter"/>
</dbReference>
<sequence length="289" mass="32957">MFVYVNGQVVKKEDARISPFDHGFMYGLGVFETFRVYDGHPFLLDDHLARLHNGLDMLNISCSITRNDVLHILSQLLQANGYRDAYVRLNVSAGIGDVGLQVEQYTHPTIIMYMKRIPAFAEEKVCKTLQVKRNTPEGCIRLKSHHYLNNILGKREIGHHPNVEGIFLTEEGCVAEGIVSNIFWVKDGVVYTPAVQTGILNGVTRMFVIDLLHSWGIRVEEGFYSLQQLKSADEIFLTNSIQEVVPVCRLDEDIYPGKCGEITKRLQRAYASFTTHLWTRYDRKDGYVN</sequence>
<dbReference type="PANTHER" id="PTHR42743">
    <property type="entry name" value="AMINO-ACID AMINOTRANSFERASE"/>
    <property type="match status" value="1"/>
</dbReference>
<evidence type="ECO:0000256" key="10">
    <source>
        <dbReference type="RuleBase" id="RU004106"/>
    </source>
</evidence>
<keyword evidence="12" id="KW-0032">Aminotransferase</keyword>
<accession>A0A7W0C5L3</accession>
<comment type="similarity">
    <text evidence="2 10">Belongs to the class-IV pyridoxal-phosphate-dependent aminotransferase family.</text>
</comment>
<comment type="caution">
    <text evidence="12">The sequence shown here is derived from an EMBL/GenBank/DDBJ whole genome shotgun (WGS) entry which is preliminary data.</text>
</comment>
<evidence type="ECO:0000256" key="7">
    <source>
        <dbReference type="ARBA" id="ARBA00035633"/>
    </source>
</evidence>
<evidence type="ECO:0000256" key="3">
    <source>
        <dbReference type="ARBA" id="ARBA00011738"/>
    </source>
</evidence>
<dbReference type="GO" id="GO:0030170">
    <property type="term" value="F:pyridoxal phosphate binding"/>
    <property type="evidence" value="ECO:0007669"/>
    <property type="project" value="InterPro"/>
</dbReference>
<accession>A0A0D0HRL9</accession>
<dbReference type="PATRIC" id="fig|265546.4.peg.2365"/>
<dbReference type="InterPro" id="IPR018300">
    <property type="entry name" value="Aminotrans_IV_CS"/>
</dbReference>
<dbReference type="InterPro" id="IPR043132">
    <property type="entry name" value="BCAT-like_C"/>
</dbReference>
<dbReference type="InterPro" id="IPR001544">
    <property type="entry name" value="Aminotrans_IV"/>
</dbReference>
<dbReference type="NCBIfam" id="NF005800">
    <property type="entry name" value="PRK07650.1"/>
    <property type="match status" value="1"/>
</dbReference>
<dbReference type="Proteomes" id="UP000032047">
    <property type="component" value="Unassembled WGS sequence"/>
</dbReference>
<evidence type="ECO:0000256" key="4">
    <source>
        <dbReference type="ARBA" id="ARBA00022898"/>
    </source>
</evidence>
<dbReference type="SUPFAM" id="SSF56752">
    <property type="entry name" value="D-aminoacid aminotransferase-like PLP-dependent enzymes"/>
    <property type="match status" value="1"/>
</dbReference>
<dbReference type="CDD" id="cd01559">
    <property type="entry name" value="ADCL_like"/>
    <property type="match status" value="1"/>
</dbReference>
<dbReference type="InterPro" id="IPR043131">
    <property type="entry name" value="BCAT-like_N"/>
</dbReference>
<proteinExistence type="inferred from homology"/>
<keyword evidence="4 11" id="KW-0663">Pyridoxal phosphate</keyword>